<evidence type="ECO:0000313" key="8">
    <source>
        <dbReference type="Proteomes" id="UP000643165"/>
    </source>
</evidence>
<gene>
    <name evidence="7" type="ORF">Vlu01_50960</name>
</gene>
<keyword evidence="8" id="KW-1185">Reference proteome</keyword>
<evidence type="ECO:0000259" key="6">
    <source>
        <dbReference type="Pfam" id="PF13515"/>
    </source>
</evidence>
<evidence type="ECO:0000256" key="5">
    <source>
        <dbReference type="SAM" id="Phobius"/>
    </source>
</evidence>
<keyword evidence="2 5" id="KW-0812">Transmembrane</keyword>
<dbReference type="EMBL" id="BOPB01000034">
    <property type="protein sequence ID" value="GIJ24472.1"/>
    <property type="molecule type" value="Genomic_DNA"/>
</dbReference>
<reference evidence="7 8" key="1">
    <citation type="submission" date="2021-01" db="EMBL/GenBank/DDBJ databases">
        <title>Whole genome shotgun sequence of Verrucosispora lutea NBRC 106530.</title>
        <authorList>
            <person name="Komaki H."/>
            <person name="Tamura T."/>
        </authorList>
    </citation>
    <scope>NUCLEOTIDE SEQUENCE [LARGE SCALE GENOMIC DNA]</scope>
    <source>
        <strain evidence="7 8">NBRC 106530</strain>
    </source>
</reference>
<comment type="caution">
    <text evidence="7">The sequence shown here is derived from an EMBL/GenBank/DDBJ whole genome shotgun (WGS) entry which is preliminary data.</text>
</comment>
<feature type="transmembrane region" description="Helical" evidence="5">
    <location>
        <begin position="128"/>
        <end position="147"/>
    </location>
</feature>
<keyword evidence="4 5" id="KW-0472">Membrane</keyword>
<feature type="transmembrane region" description="Helical" evidence="5">
    <location>
        <begin position="82"/>
        <end position="99"/>
    </location>
</feature>
<evidence type="ECO:0000256" key="2">
    <source>
        <dbReference type="ARBA" id="ARBA00022692"/>
    </source>
</evidence>
<organism evidence="7 8">
    <name type="scientific">Micromonospora lutea</name>
    <dbReference type="NCBI Taxonomy" id="419825"/>
    <lineage>
        <taxon>Bacteria</taxon>
        <taxon>Bacillati</taxon>
        <taxon>Actinomycetota</taxon>
        <taxon>Actinomycetes</taxon>
        <taxon>Micromonosporales</taxon>
        <taxon>Micromonosporaceae</taxon>
        <taxon>Micromonospora</taxon>
    </lineage>
</organism>
<evidence type="ECO:0000256" key="3">
    <source>
        <dbReference type="ARBA" id="ARBA00022989"/>
    </source>
</evidence>
<dbReference type="Pfam" id="PF13515">
    <property type="entry name" value="FUSC_2"/>
    <property type="match status" value="1"/>
</dbReference>
<feature type="domain" description="Integral membrane bound transporter" evidence="6">
    <location>
        <begin position="22"/>
        <end position="142"/>
    </location>
</feature>
<name>A0ABQ4J2S0_9ACTN</name>
<evidence type="ECO:0000313" key="7">
    <source>
        <dbReference type="EMBL" id="GIJ24472.1"/>
    </source>
</evidence>
<accession>A0ABQ4J2S0</accession>
<dbReference type="Proteomes" id="UP000643165">
    <property type="component" value="Unassembled WGS sequence"/>
</dbReference>
<proteinExistence type="predicted"/>
<evidence type="ECO:0000256" key="4">
    <source>
        <dbReference type="ARBA" id="ARBA00023136"/>
    </source>
</evidence>
<keyword evidence="3 5" id="KW-1133">Transmembrane helix</keyword>
<dbReference type="InterPro" id="IPR049453">
    <property type="entry name" value="Memb_transporter_dom"/>
</dbReference>
<evidence type="ECO:0000256" key="1">
    <source>
        <dbReference type="ARBA" id="ARBA00004141"/>
    </source>
</evidence>
<protein>
    <submittedName>
        <fullName evidence="7">FUSC family protein</fullName>
    </submittedName>
</protein>
<dbReference type="RefSeq" id="WP_204004172.1">
    <property type="nucleotide sequence ID" value="NZ_BOPB01000034.1"/>
</dbReference>
<comment type="subcellular location">
    <subcellularLocation>
        <location evidence="1">Membrane</location>
        <topology evidence="1">Multi-pass membrane protein</topology>
    </subcellularLocation>
</comment>
<sequence length="348" mass="37002">MSRRWISVAWPLAQQSAAAVVAWLIAVHVAGHAEPFFAPVAAAIGLNATQGRRGSNAVRLLTGVLIGVLVGEAAVWLVGGGAWTLAVAAFLAMLVARLVNDARIIQAQAAVAAILVTVFGQPEQGWDRLVDAFIGAGVAVVFSQVLFAPEPLRLLRHAEAAVLSSLADALRMTADAFESGDEQRAAAATTKLRDLRDKLAALSTTRKASDRIVRHSLTWRRRAGLVVAERERADHLDLLAGSCLMLARTALAIEGPLRAPLAAVVRQLAAAMDGLATDPGDRPNRQHAADRAAELARWLVEHGGQVPARSPLAAAYASIRMVAADVMVFAGVDPEQAFQDTFPRRREE</sequence>